<sequence>MSTPSALPINAGDPQQNDSVPATTTTENAKTATTTAAAVSETPAQTADKLQAQPQQPKQAIDDDDDDDESDLDELDDVLDDFNKPKPAPAPAPAPSAPSQPATAPEAKDFDEETFMKMLENDMASMMNHAAKESGTSDDKGFEDTINQGADAFTKQLEESGIPPGDFIKQLLADVMAEEESGGDATAGAAAAPSTGSAGSSSGGAGAGAPPESFNDAIQQTIKRMQESGDKATAAASEPNSDDMLAKMIKAIAAGADIEEEDGGFMNMVAAMMEQLSNKEMLYEPMKELNGKFGPWLVENKGKGKFSDEEMERFEKQATLASQIVAKFEEPGYTDEDPKCRDYVWQKMQEMQAAGSPPEELVANPFSDDNGGPTGMPDCPQQ</sequence>
<dbReference type="RefSeq" id="XP_031911826.1">
    <property type="nucleotide sequence ID" value="XM_032051312.1"/>
</dbReference>
<proteinExistence type="predicted"/>
<dbReference type="GO" id="GO:0033328">
    <property type="term" value="F:peroxisome membrane targeting sequence binding"/>
    <property type="evidence" value="ECO:0007669"/>
    <property type="project" value="TreeGrafter"/>
</dbReference>
<dbReference type="InterPro" id="IPR006708">
    <property type="entry name" value="Pex19"/>
</dbReference>
<feature type="compositionally biased region" description="Acidic residues" evidence="1">
    <location>
        <begin position="62"/>
        <end position="80"/>
    </location>
</feature>
<feature type="region of interest" description="Disordered" evidence="1">
    <location>
        <begin position="350"/>
        <end position="382"/>
    </location>
</feature>
<feature type="compositionally biased region" description="Pro residues" evidence="1">
    <location>
        <begin position="86"/>
        <end position="98"/>
    </location>
</feature>
<gene>
    <name evidence="2" type="ORF">BDV38DRAFT_132261</name>
</gene>
<protein>
    <submittedName>
        <fullName evidence="2">Pex19 protein family-domain-containing protein</fullName>
    </submittedName>
</protein>
<feature type="compositionally biased region" description="Low complexity" evidence="1">
    <location>
        <begin position="49"/>
        <end position="59"/>
    </location>
</feature>
<dbReference type="GO" id="GO:0045046">
    <property type="term" value="P:protein import into peroxisome membrane"/>
    <property type="evidence" value="ECO:0007669"/>
    <property type="project" value="TreeGrafter"/>
</dbReference>
<dbReference type="InterPro" id="IPR038322">
    <property type="entry name" value="Pex19_C_sf"/>
</dbReference>
<feature type="compositionally biased region" description="Low complexity" evidence="1">
    <location>
        <begin position="183"/>
        <end position="200"/>
    </location>
</feature>
<dbReference type="AlphaFoldDB" id="A0A5N6SQW1"/>
<dbReference type="Pfam" id="PF04614">
    <property type="entry name" value="Pex19"/>
    <property type="match status" value="1"/>
</dbReference>
<keyword evidence="3" id="KW-1185">Reference proteome</keyword>
<evidence type="ECO:0000313" key="2">
    <source>
        <dbReference type="EMBL" id="KAE8135763.1"/>
    </source>
</evidence>
<evidence type="ECO:0000313" key="3">
    <source>
        <dbReference type="Proteomes" id="UP000325672"/>
    </source>
</evidence>
<feature type="compositionally biased region" description="Low complexity" evidence="1">
    <location>
        <begin position="22"/>
        <end position="38"/>
    </location>
</feature>
<dbReference type="GO" id="GO:0005778">
    <property type="term" value="C:peroxisomal membrane"/>
    <property type="evidence" value="ECO:0007669"/>
    <property type="project" value="TreeGrafter"/>
</dbReference>
<accession>A0A5N6SQW1</accession>
<dbReference type="PANTHER" id="PTHR12774">
    <property type="entry name" value="PEROXISOMAL BIOGENESIS FACTOR 19"/>
    <property type="match status" value="1"/>
</dbReference>
<dbReference type="PANTHER" id="PTHR12774:SF2">
    <property type="entry name" value="PEROXISOMAL BIOGENESIS FACTOR 19"/>
    <property type="match status" value="1"/>
</dbReference>
<organism evidence="2 3">
    <name type="scientific">Aspergillus pseudotamarii</name>
    <dbReference type="NCBI Taxonomy" id="132259"/>
    <lineage>
        <taxon>Eukaryota</taxon>
        <taxon>Fungi</taxon>
        <taxon>Dikarya</taxon>
        <taxon>Ascomycota</taxon>
        <taxon>Pezizomycotina</taxon>
        <taxon>Eurotiomycetes</taxon>
        <taxon>Eurotiomycetidae</taxon>
        <taxon>Eurotiales</taxon>
        <taxon>Aspergillaceae</taxon>
        <taxon>Aspergillus</taxon>
        <taxon>Aspergillus subgen. Circumdati</taxon>
    </lineage>
</organism>
<evidence type="ECO:0000256" key="1">
    <source>
        <dbReference type="SAM" id="MobiDB-lite"/>
    </source>
</evidence>
<dbReference type="EMBL" id="ML743590">
    <property type="protein sequence ID" value="KAE8135763.1"/>
    <property type="molecule type" value="Genomic_DNA"/>
</dbReference>
<feature type="region of interest" description="Disordered" evidence="1">
    <location>
        <begin position="179"/>
        <end position="241"/>
    </location>
</feature>
<dbReference type="Gene3D" id="1.20.120.900">
    <property type="entry name" value="Pex19, mPTS binding domain"/>
    <property type="match status" value="1"/>
</dbReference>
<reference evidence="2 3" key="1">
    <citation type="submission" date="2019-04" db="EMBL/GenBank/DDBJ databases">
        <title>Friends and foes A comparative genomics study of 23 Aspergillus species from section Flavi.</title>
        <authorList>
            <consortium name="DOE Joint Genome Institute"/>
            <person name="Kjaerbolling I."/>
            <person name="Vesth T."/>
            <person name="Frisvad J.C."/>
            <person name="Nybo J.L."/>
            <person name="Theobald S."/>
            <person name="Kildgaard S."/>
            <person name="Isbrandt T."/>
            <person name="Kuo A."/>
            <person name="Sato A."/>
            <person name="Lyhne E.K."/>
            <person name="Kogle M.E."/>
            <person name="Wiebenga A."/>
            <person name="Kun R.S."/>
            <person name="Lubbers R.J."/>
            <person name="Makela M.R."/>
            <person name="Barry K."/>
            <person name="Chovatia M."/>
            <person name="Clum A."/>
            <person name="Daum C."/>
            <person name="Haridas S."/>
            <person name="He G."/>
            <person name="LaButti K."/>
            <person name="Lipzen A."/>
            <person name="Mondo S."/>
            <person name="Riley R."/>
            <person name="Salamov A."/>
            <person name="Simmons B.A."/>
            <person name="Magnuson J.K."/>
            <person name="Henrissat B."/>
            <person name="Mortensen U.H."/>
            <person name="Larsen T.O."/>
            <person name="Devries R.P."/>
            <person name="Grigoriev I.V."/>
            <person name="Machida M."/>
            <person name="Baker S.E."/>
            <person name="Andersen M.R."/>
        </authorList>
    </citation>
    <scope>NUCLEOTIDE SEQUENCE [LARGE SCALE GENOMIC DNA]</scope>
    <source>
        <strain evidence="2 3">CBS 117625</strain>
    </source>
</reference>
<dbReference type="OrthoDB" id="21292at2759"/>
<dbReference type="Proteomes" id="UP000325672">
    <property type="component" value="Unassembled WGS sequence"/>
</dbReference>
<dbReference type="GeneID" id="43635522"/>
<feature type="region of interest" description="Disordered" evidence="1">
    <location>
        <begin position="1"/>
        <end position="107"/>
    </location>
</feature>
<name>A0A5N6SQW1_ASPPS</name>